<accession>A0AAV0F408</accession>
<feature type="transmembrane region" description="Helical" evidence="1">
    <location>
        <begin position="99"/>
        <end position="117"/>
    </location>
</feature>
<evidence type="ECO:0000313" key="3">
    <source>
        <dbReference type="Proteomes" id="UP001152523"/>
    </source>
</evidence>
<dbReference type="Gene3D" id="2.60.120.10">
    <property type="entry name" value="Jelly Rolls"/>
    <property type="match status" value="1"/>
</dbReference>
<evidence type="ECO:0000313" key="2">
    <source>
        <dbReference type="EMBL" id="CAH9130262.1"/>
    </source>
</evidence>
<name>A0AAV0F408_9ASTE</name>
<dbReference type="EMBL" id="CAMAPF010000959">
    <property type="protein sequence ID" value="CAH9130262.1"/>
    <property type="molecule type" value="Genomic_DNA"/>
</dbReference>
<evidence type="ECO:0008006" key="4">
    <source>
        <dbReference type="Google" id="ProtNLM"/>
    </source>
</evidence>
<keyword evidence="1" id="KW-1133">Transmembrane helix</keyword>
<keyword evidence="1" id="KW-0812">Transmembrane</keyword>
<protein>
    <recommendedName>
        <fullName evidence="4">PRA1 family protein</fullName>
    </recommendedName>
</protein>
<gene>
    <name evidence="2" type="ORF">CEPIT_LOCUS30495</name>
</gene>
<feature type="transmembrane region" description="Helical" evidence="1">
    <location>
        <begin position="47"/>
        <end position="66"/>
    </location>
</feature>
<keyword evidence="3" id="KW-1185">Reference proteome</keyword>
<dbReference type="InterPro" id="IPR014710">
    <property type="entry name" value="RmlC-like_jellyroll"/>
</dbReference>
<keyword evidence="1" id="KW-0472">Membrane</keyword>
<organism evidence="2 3">
    <name type="scientific">Cuscuta epithymum</name>
    <dbReference type="NCBI Taxonomy" id="186058"/>
    <lineage>
        <taxon>Eukaryota</taxon>
        <taxon>Viridiplantae</taxon>
        <taxon>Streptophyta</taxon>
        <taxon>Embryophyta</taxon>
        <taxon>Tracheophyta</taxon>
        <taxon>Spermatophyta</taxon>
        <taxon>Magnoliopsida</taxon>
        <taxon>eudicotyledons</taxon>
        <taxon>Gunneridae</taxon>
        <taxon>Pentapetalae</taxon>
        <taxon>asterids</taxon>
        <taxon>lamiids</taxon>
        <taxon>Solanales</taxon>
        <taxon>Convolvulaceae</taxon>
        <taxon>Cuscuteae</taxon>
        <taxon>Cuscuta</taxon>
        <taxon>Cuscuta subgen. Cuscuta</taxon>
    </lineage>
</organism>
<feature type="transmembrane region" description="Helical" evidence="1">
    <location>
        <begin position="71"/>
        <end position="87"/>
    </location>
</feature>
<comment type="caution">
    <text evidence="2">The sequence shown here is derived from an EMBL/GenBank/DDBJ whole genome shotgun (WGS) entry which is preliminary data.</text>
</comment>
<dbReference type="Proteomes" id="UP001152523">
    <property type="component" value="Unassembled WGS sequence"/>
</dbReference>
<sequence>MSPLMSNNDDATDPYNLYESKPDFSNDYGWSMAVDENDYSPLKLPDVTVYLVNLTAVCILSSSLFFSVFKVNLNGIALAFIISYLTAREYPHLETLRLYPAIVSLLYSVVVIIVQLVSLSCTHVHKNVCHFCSDSRLY</sequence>
<reference evidence="2" key="1">
    <citation type="submission" date="2022-07" db="EMBL/GenBank/DDBJ databases">
        <authorList>
            <person name="Macas J."/>
            <person name="Novak P."/>
            <person name="Neumann P."/>
        </authorList>
    </citation>
    <scope>NUCLEOTIDE SEQUENCE</scope>
</reference>
<proteinExistence type="predicted"/>
<dbReference type="AlphaFoldDB" id="A0AAV0F408"/>
<evidence type="ECO:0000256" key="1">
    <source>
        <dbReference type="SAM" id="Phobius"/>
    </source>
</evidence>